<evidence type="ECO:0000313" key="3">
    <source>
        <dbReference type="RefSeq" id="XP_017773940.1"/>
    </source>
</evidence>
<sequence>MDYQREIDAWRYNRSSLNRANWIQRTAVLRNAFSNIEFGSRSFDHSPFVPILSVVMLVITVLLLILFRQNPGLVAGTVAGCLIVIGMYLTLNTIEENKVTFE</sequence>
<feature type="transmembrane region" description="Helical" evidence="1">
    <location>
        <begin position="48"/>
        <end position="67"/>
    </location>
</feature>
<protein>
    <submittedName>
        <fullName evidence="3">Uncharacterized protein LOC108560767</fullName>
    </submittedName>
</protein>
<name>A0ABM1MH90_NICVS</name>
<keyword evidence="1" id="KW-1133">Transmembrane helix</keyword>
<keyword evidence="1" id="KW-0472">Membrane</keyword>
<dbReference type="Proteomes" id="UP000695000">
    <property type="component" value="Unplaced"/>
</dbReference>
<reference evidence="3" key="1">
    <citation type="submission" date="2025-08" db="UniProtKB">
        <authorList>
            <consortium name="RefSeq"/>
        </authorList>
    </citation>
    <scope>IDENTIFICATION</scope>
    <source>
        <tissue evidence="3">Whole Larva</tissue>
    </source>
</reference>
<gene>
    <name evidence="3" type="primary">LOC108560767</name>
</gene>
<accession>A0ABM1MH90</accession>
<evidence type="ECO:0000256" key="1">
    <source>
        <dbReference type="SAM" id="Phobius"/>
    </source>
</evidence>
<proteinExistence type="predicted"/>
<evidence type="ECO:0000313" key="2">
    <source>
        <dbReference type="Proteomes" id="UP000695000"/>
    </source>
</evidence>
<feature type="transmembrane region" description="Helical" evidence="1">
    <location>
        <begin position="73"/>
        <end position="91"/>
    </location>
</feature>
<dbReference type="RefSeq" id="XP_017773940.1">
    <property type="nucleotide sequence ID" value="XM_017918451.1"/>
</dbReference>
<keyword evidence="2" id="KW-1185">Reference proteome</keyword>
<keyword evidence="1" id="KW-0812">Transmembrane</keyword>
<organism evidence="2 3">
    <name type="scientific">Nicrophorus vespilloides</name>
    <name type="common">Boreal carrion beetle</name>
    <dbReference type="NCBI Taxonomy" id="110193"/>
    <lineage>
        <taxon>Eukaryota</taxon>
        <taxon>Metazoa</taxon>
        <taxon>Ecdysozoa</taxon>
        <taxon>Arthropoda</taxon>
        <taxon>Hexapoda</taxon>
        <taxon>Insecta</taxon>
        <taxon>Pterygota</taxon>
        <taxon>Neoptera</taxon>
        <taxon>Endopterygota</taxon>
        <taxon>Coleoptera</taxon>
        <taxon>Polyphaga</taxon>
        <taxon>Staphyliniformia</taxon>
        <taxon>Silphidae</taxon>
        <taxon>Nicrophorinae</taxon>
        <taxon>Nicrophorus</taxon>
    </lineage>
</organism>
<dbReference type="GeneID" id="108560767"/>